<proteinExistence type="inferred from homology"/>
<organism evidence="2 3">
    <name type="scientific">candidate division WS6 bacterium GW2011_GWC1_36_11</name>
    <dbReference type="NCBI Taxonomy" id="1619090"/>
    <lineage>
        <taxon>Bacteria</taxon>
        <taxon>Candidatus Dojkabacteria</taxon>
    </lineage>
</organism>
<dbReference type="GO" id="GO:0003743">
    <property type="term" value="F:translation initiation factor activity"/>
    <property type="evidence" value="ECO:0007669"/>
    <property type="project" value="UniProtKB-KW"/>
</dbReference>
<keyword evidence="2" id="KW-0648">Protein biosynthesis</keyword>
<dbReference type="PANTHER" id="PTHR43475">
    <property type="entry name" value="METHYLTHIORIBOSE-1-PHOSPHATE ISOMERASE"/>
    <property type="match status" value="1"/>
</dbReference>
<comment type="similarity">
    <text evidence="1">Belongs to the eIF-2B alpha/beta/delta subunits family.</text>
</comment>
<dbReference type="GO" id="GO:0019509">
    <property type="term" value="P:L-methionine salvage from methylthioadenosine"/>
    <property type="evidence" value="ECO:0007669"/>
    <property type="project" value="TreeGrafter"/>
</dbReference>
<dbReference type="InterPro" id="IPR000649">
    <property type="entry name" value="IF-2B-related"/>
</dbReference>
<dbReference type="AlphaFoldDB" id="A0A0G0DCN3"/>
<name>A0A0G0DCN3_9BACT</name>
<dbReference type="InterPro" id="IPR037171">
    <property type="entry name" value="NagB/RpiA_transferase-like"/>
</dbReference>
<reference evidence="2 3" key="1">
    <citation type="journal article" date="2015" name="Nature">
        <title>rRNA introns, odd ribosomes, and small enigmatic genomes across a large radiation of phyla.</title>
        <authorList>
            <person name="Brown C.T."/>
            <person name="Hug L.A."/>
            <person name="Thomas B.C."/>
            <person name="Sharon I."/>
            <person name="Castelle C.J."/>
            <person name="Singh A."/>
            <person name="Wilkins M.J."/>
            <person name="Williams K.H."/>
            <person name="Banfield J.F."/>
        </authorList>
    </citation>
    <scope>NUCLEOTIDE SEQUENCE [LARGE SCALE GENOMIC DNA]</scope>
</reference>
<dbReference type="EMBL" id="LBRE01000023">
    <property type="protein sequence ID" value="KKP91994.1"/>
    <property type="molecule type" value="Genomic_DNA"/>
</dbReference>
<dbReference type="GO" id="GO:0046523">
    <property type="term" value="F:S-methyl-5-thioribose-1-phosphate isomerase activity"/>
    <property type="evidence" value="ECO:0007669"/>
    <property type="project" value="TreeGrafter"/>
</dbReference>
<dbReference type="InterPro" id="IPR042529">
    <property type="entry name" value="IF_2B-like_C"/>
</dbReference>
<dbReference type="SUPFAM" id="SSF100950">
    <property type="entry name" value="NagB/RpiA/CoA transferase-like"/>
    <property type="match status" value="1"/>
</dbReference>
<protein>
    <submittedName>
        <fullName evidence="2">Translation initiation factor IF-2B subunit delta, translation initiation factor eIF-2B subunit delta</fullName>
    </submittedName>
</protein>
<dbReference type="Pfam" id="PF01008">
    <property type="entry name" value="IF-2B"/>
    <property type="match status" value="1"/>
</dbReference>
<dbReference type="PANTHER" id="PTHR43475:SF1">
    <property type="entry name" value="METHYLTHIORIBOSE-1-PHOSPHATE ISOMERASE"/>
    <property type="match status" value="1"/>
</dbReference>
<dbReference type="Gene3D" id="3.40.50.10470">
    <property type="entry name" value="Translation initiation factor eif-2b, domain 2"/>
    <property type="match status" value="1"/>
</dbReference>
<keyword evidence="2" id="KW-0396">Initiation factor</keyword>
<gene>
    <name evidence="2" type="ORF">UR96_C0023G0015</name>
</gene>
<evidence type="ECO:0000256" key="1">
    <source>
        <dbReference type="RuleBase" id="RU003814"/>
    </source>
</evidence>
<accession>A0A0G0DCN3</accession>
<evidence type="ECO:0000313" key="2">
    <source>
        <dbReference type="EMBL" id="KKP91994.1"/>
    </source>
</evidence>
<evidence type="ECO:0000313" key="3">
    <source>
        <dbReference type="Proteomes" id="UP000034140"/>
    </source>
</evidence>
<dbReference type="Proteomes" id="UP000034140">
    <property type="component" value="Unassembled WGS sequence"/>
</dbReference>
<dbReference type="InterPro" id="IPR027363">
    <property type="entry name" value="M1Pi_N"/>
</dbReference>
<sequence>MEVYTEIDKIYGDIQKLNIQGATNVALSTFEGMKLYLALTKETDKQKIHDEFFAVGDRLATARPNEPLAKNGVKFIKYFFKQEFPVLPEVSTMKPRLDELCTEYLGMISESKKSMVAKSREYLKNHDKIFTHCHSSTVETLIKELSQGDKNFEIVCTETRPRLQGRITAKNLVNAGIKTTMITDSAADSFIINRGNVTVDMILIGCDQIVKGGHVINKIGSWSIAMSAHYADKPLYVVTPLLKIDEDSYIGNVEIEVREDSEIWPDAPKGLEIYNPAFEIVDNVLITGFVTEFGIVKPSEVDSVVKEKYPWVFDR</sequence>
<comment type="caution">
    <text evidence="2">The sequence shown here is derived from an EMBL/GenBank/DDBJ whole genome shotgun (WGS) entry which is preliminary data.</text>
</comment>
<dbReference type="Gene3D" id="1.20.120.420">
    <property type="entry name" value="translation initiation factor eif-2b, domain 1"/>
    <property type="match status" value="1"/>
</dbReference>